<dbReference type="PANTHER" id="PTHR12843">
    <property type="entry name" value="PROTEIN-LYSINE N-METHYLTRANSFERASE METTL10"/>
    <property type="match status" value="1"/>
</dbReference>
<dbReference type="EMBL" id="JAHFXS010000271">
    <property type="protein sequence ID" value="KAG9986844.1"/>
    <property type="molecule type" value="Genomic_DNA"/>
</dbReference>
<evidence type="ECO:0000256" key="1">
    <source>
        <dbReference type="ARBA" id="ARBA00022490"/>
    </source>
</evidence>
<dbReference type="GO" id="GO:0016279">
    <property type="term" value="F:protein-lysine N-methyltransferase activity"/>
    <property type="evidence" value="ECO:0007669"/>
    <property type="project" value="TreeGrafter"/>
</dbReference>
<accession>A0A9P8FZ65</accession>
<dbReference type="GO" id="GO:0005737">
    <property type="term" value="C:cytoplasm"/>
    <property type="evidence" value="ECO:0007669"/>
    <property type="project" value="TreeGrafter"/>
</dbReference>
<feature type="domain" description="Methyltransferase" evidence="5">
    <location>
        <begin position="66"/>
        <end position="200"/>
    </location>
</feature>
<organism evidence="6 7">
    <name type="scientific">Aureobasidium melanogenum</name>
    <name type="common">Aureobasidium pullulans var. melanogenum</name>
    <dbReference type="NCBI Taxonomy" id="46634"/>
    <lineage>
        <taxon>Eukaryota</taxon>
        <taxon>Fungi</taxon>
        <taxon>Dikarya</taxon>
        <taxon>Ascomycota</taxon>
        <taxon>Pezizomycotina</taxon>
        <taxon>Dothideomycetes</taxon>
        <taxon>Dothideomycetidae</taxon>
        <taxon>Dothideales</taxon>
        <taxon>Saccotheciaceae</taxon>
        <taxon>Aureobasidium</taxon>
    </lineage>
</organism>
<keyword evidence="4" id="KW-0949">S-adenosyl-L-methionine</keyword>
<evidence type="ECO:0000256" key="2">
    <source>
        <dbReference type="ARBA" id="ARBA00022603"/>
    </source>
</evidence>
<name>A0A9P8FZ65_AURME</name>
<dbReference type="PANTHER" id="PTHR12843:SF5">
    <property type="entry name" value="EEF1A LYSINE METHYLTRANSFERASE 2"/>
    <property type="match status" value="1"/>
</dbReference>
<dbReference type="InterPro" id="IPR025714">
    <property type="entry name" value="Methyltranfer_dom"/>
</dbReference>
<proteinExistence type="inferred from homology"/>
<keyword evidence="7" id="KW-1185">Reference proteome</keyword>
<evidence type="ECO:0000256" key="4">
    <source>
        <dbReference type="ARBA" id="ARBA00022691"/>
    </source>
</evidence>
<evidence type="ECO:0000259" key="5">
    <source>
        <dbReference type="Pfam" id="PF13847"/>
    </source>
</evidence>
<evidence type="ECO:0000256" key="3">
    <source>
        <dbReference type="ARBA" id="ARBA00022679"/>
    </source>
</evidence>
<protein>
    <submittedName>
        <fullName evidence="6">S-adenosyl-L-methionine-dependent methyltransferase</fullName>
    </submittedName>
</protein>
<feature type="non-terminal residue" evidence="6">
    <location>
        <position position="238"/>
    </location>
</feature>
<dbReference type="HAMAP" id="MF_03188">
    <property type="entry name" value="Methyltr_EFM4"/>
    <property type="match status" value="1"/>
</dbReference>
<dbReference type="AlphaFoldDB" id="A0A9P8FZ65"/>
<dbReference type="InterPro" id="IPR029063">
    <property type="entry name" value="SAM-dependent_MTases_sf"/>
</dbReference>
<keyword evidence="1" id="KW-0963">Cytoplasm</keyword>
<comment type="caution">
    <text evidence="6">The sequence shown here is derived from an EMBL/GenBank/DDBJ whole genome shotgun (WGS) entry which is preliminary data.</text>
</comment>
<reference evidence="6" key="1">
    <citation type="journal article" date="2021" name="J Fungi (Basel)">
        <title>Virulence traits and population genomics of the black yeast Aureobasidium melanogenum.</title>
        <authorList>
            <person name="Cernosa A."/>
            <person name="Sun X."/>
            <person name="Gostincar C."/>
            <person name="Fang C."/>
            <person name="Gunde-Cimerman N."/>
            <person name="Song Z."/>
        </authorList>
    </citation>
    <scope>NUCLEOTIDE SEQUENCE</scope>
    <source>
        <strain evidence="6">EXF-9298</strain>
    </source>
</reference>
<evidence type="ECO:0000313" key="6">
    <source>
        <dbReference type="EMBL" id="KAG9986844.1"/>
    </source>
</evidence>
<dbReference type="Proteomes" id="UP000729357">
    <property type="component" value="Unassembled WGS sequence"/>
</dbReference>
<sequence>TAIMRTHLDPSELGTKQYWDDAYAREIANHAQDAQDEGTIWFDDSGAEEKVIERLEALEDEGLLSKDDSRILDLGTGNGHMLFSLLDEDWAGELVGVDYSDTSVKLARQIAASRSEEGAPVRFEEWDLLNHQPGEWLAEGFDAVLDKGTFDAISLSSETDAQGRRICESYREHITPLIKPGQFFIITSCNWTKEEVMNWFVAPDGELKFFDEAKYPTFTFGGQQGQSVCTLIFQRRLN</sequence>
<dbReference type="Gene3D" id="3.40.50.150">
    <property type="entry name" value="Vaccinia Virus protein VP39"/>
    <property type="match status" value="1"/>
</dbReference>
<feature type="non-terminal residue" evidence="6">
    <location>
        <position position="1"/>
    </location>
</feature>
<evidence type="ECO:0000313" key="7">
    <source>
        <dbReference type="Proteomes" id="UP000729357"/>
    </source>
</evidence>
<dbReference type="SUPFAM" id="SSF53335">
    <property type="entry name" value="S-adenosyl-L-methionine-dependent methyltransferases"/>
    <property type="match status" value="1"/>
</dbReference>
<reference evidence="6" key="2">
    <citation type="submission" date="2021-08" db="EMBL/GenBank/DDBJ databases">
        <authorList>
            <person name="Gostincar C."/>
            <person name="Sun X."/>
            <person name="Song Z."/>
            <person name="Gunde-Cimerman N."/>
        </authorList>
    </citation>
    <scope>NUCLEOTIDE SEQUENCE</scope>
    <source>
        <strain evidence="6">EXF-9298</strain>
    </source>
</reference>
<dbReference type="Pfam" id="PF13847">
    <property type="entry name" value="Methyltransf_31"/>
    <property type="match status" value="1"/>
</dbReference>
<dbReference type="GO" id="GO:0032259">
    <property type="term" value="P:methylation"/>
    <property type="evidence" value="ECO:0007669"/>
    <property type="project" value="UniProtKB-KW"/>
</dbReference>
<dbReference type="InterPro" id="IPR026635">
    <property type="entry name" value="Efm4/METTL10"/>
</dbReference>
<keyword evidence="2 6" id="KW-0489">Methyltransferase</keyword>
<dbReference type="CDD" id="cd02440">
    <property type="entry name" value="AdoMet_MTases"/>
    <property type="match status" value="1"/>
</dbReference>
<keyword evidence="3" id="KW-0808">Transferase</keyword>
<gene>
    <name evidence="6" type="ORF">KCU98_g3750</name>
</gene>